<dbReference type="Proteomes" id="UP001165287">
    <property type="component" value="Unassembled WGS sequence"/>
</dbReference>
<gene>
    <name evidence="2" type="ORF">K9V48_21550</name>
</gene>
<organism evidence="2 3">
    <name type="scientific">Metabacillus rhizolycopersici</name>
    <dbReference type="NCBI Taxonomy" id="2875709"/>
    <lineage>
        <taxon>Bacteria</taxon>
        <taxon>Bacillati</taxon>
        <taxon>Bacillota</taxon>
        <taxon>Bacilli</taxon>
        <taxon>Bacillales</taxon>
        <taxon>Bacillaceae</taxon>
        <taxon>Metabacillus</taxon>
    </lineage>
</organism>
<evidence type="ECO:0000313" key="2">
    <source>
        <dbReference type="EMBL" id="MBZ5752750.1"/>
    </source>
</evidence>
<accession>A0ABS7UWR1</accession>
<feature type="coiled-coil region" evidence="1">
    <location>
        <begin position="252"/>
        <end position="283"/>
    </location>
</feature>
<reference evidence="2" key="1">
    <citation type="submission" date="2024-05" db="EMBL/GenBank/DDBJ databases">
        <title>Metabacillus sp. nov., isolated from the rhizosphere soil of tomato plants.</title>
        <authorList>
            <person name="Ma R."/>
        </authorList>
    </citation>
    <scope>NUCLEOTIDE SEQUENCE</scope>
    <source>
        <strain evidence="2">DBTR6</strain>
    </source>
</reference>
<evidence type="ECO:0000256" key="1">
    <source>
        <dbReference type="SAM" id="Coils"/>
    </source>
</evidence>
<name>A0ABS7UWR1_9BACI</name>
<keyword evidence="3" id="KW-1185">Reference proteome</keyword>
<proteinExistence type="predicted"/>
<dbReference type="RefSeq" id="WP_224141199.1">
    <property type="nucleotide sequence ID" value="NZ_JAIQUM010000067.1"/>
</dbReference>
<sequence>MADKTFGVKVSEELHDKVKELIESSGDSAKEWFEKAVAITELQTIKEGASDYSQDLTELEVHTTRIYELISNMVQRSIYIKDHAVQEVTNKLEQKESIIGEYQEKTKVAIEELKQCQESLKAIEAEKEELSKQLEESRSTNKNNQLLILEYKEKNDTLTGLVSEYKAHQEENGKLKEQLAQQKERYQSQVSEMNDTVTDKIEQINQLTRLNGQLKKDHAVELDRMAEKNEFEKEKALYEIKNEYRDKIVEINETHNTKVQELYDNMDKIRKDYEAKIENLQKQIDSK</sequence>
<protein>
    <submittedName>
        <fullName evidence="2">Uncharacterized protein</fullName>
    </submittedName>
</protein>
<comment type="caution">
    <text evidence="2">The sequence shown here is derived from an EMBL/GenBank/DDBJ whole genome shotgun (WGS) entry which is preliminary data.</text>
</comment>
<keyword evidence="1" id="KW-0175">Coiled coil</keyword>
<feature type="coiled-coil region" evidence="1">
    <location>
        <begin position="85"/>
        <end position="196"/>
    </location>
</feature>
<evidence type="ECO:0000313" key="3">
    <source>
        <dbReference type="Proteomes" id="UP001165287"/>
    </source>
</evidence>
<dbReference type="EMBL" id="JAIQUM010000067">
    <property type="protein sequence ID" value="MBZ5752750.1"/>
    <property type="molecule type" value="Genomic_DNA"/>
</dbReference>